<dbReference type="Proteomes" id="UP000199060">
    <property type="component" value="Unassembled WGS sequence"/>
</dbReference>
<sequence length="197" mass="22547">MPIVEEDQSLISAVKNCRICEPYLPLGPRPVIAVAAESKILIIGQAPGTRVHQTGIPWNDPSGDELRRWLQVDRDQFYNPSIFGIMPMGFCYPGKGGSGDLPPRPECAVHWHSKLMAIMSKVELTLLIGAYAQSYYLGKMKKKNLTETVRSFDQYLPDFFPLVHPSPRNRIWMKRNPWFEDLVLPALRDRIKMLIRK</sequence>
<gene>
    <name evidence="2" type="ORF">SAMN04488104_101327</name>
</gene>
<evidence type="ECO:0000313" key="2">
    <source>
        <dbReference type="EMBL" id="SDD04943.1"/>
    </source>
</evidence>
<dbReference type="Pfam" id="PF03167">
    <property type="entry name" value="UDG"/>
    <property type="match status" value="1"/>
</dbReference>
<dbReference type="InterPro" id="IPR036895">
    <property type="entry name" value="Uracil-DNA_glycosylase-like_sf"/>
</dbReference>
<dbReference type="EMBL" id="FNAC01000013">
    <property type="protein sequence ID" value="SDD04943.1"/>
    <property type="molecule type" value="Genomic_DNA"/>
</dbReference>
<dbReference type="SUPFAM" id="SSF52141">
    <property type="entry name" value="Uracil-DNA glycosylase-like"/>
    <property type="match status" value="1"/>
</dbReference>
<evidence type="ECO:0000313" key="3">
    <source>
        <dbReference type="Proteomes" id="UP000199060"/>
    </source>
</evidence>
<dbReference type="AlphaFoldDB" id="A0A1G6RKM5"/>
<dbReference type="PANTHER" id="PTHR42160">
    <property type="entry name" value="URACIL-DNA GLYCOSYLASE SUPERFAMILY PROTEIN"/>
    <property type="match status" value="1"/>
</dbReference>
<organism evidence="2 3">
    <name type="scientific">Algoriphagus faecimaris</name>
    <dbReference type="NCBI Taxonomy" id="686796"/>
    <lineage>
        <taxon>Bacteria</taxon>
        <taxon>Pseudomonadati</taxon>
        <taxon>Bacteroidota</taxon>
        <taxon>Cytophagia</taxon>
        <taxon>Cytophagales</taxon>
        <taxon>Cyclobacteriaceae</taxon>
        <taxon>Algoriphagus</taxon>
    </lineage>
</organism>
<dbReference type="CDD" id="cd10033">
    <property type="entry name" value="UDG_like"/>
    <property type="match status" value="1"/>
</dbReference>
<protein>
    <submittedName>
        <fullName evidence="2">Uracil-DNA glycosylase</fullName>
    </submittedName>
</protein>
<accession>A0A1G6RKM5</accession>
<dbReference type="PANTHER" id="PTHR42160:SF1">
    <property type="entry name" value="URACIL-DNA GLYCOSYLASE SUPERFAMILY PROTEIN"/>
    <property type="match status" value="1"/>
</dbReference>
<proteinExistence type="predicted"/>
<name>A0A1G6RKM5_9BACT</name>
<keyword evidence="3" id="KW-1185">Reference proteome</keyword>
<dbReference type="STRING" id="686796.SAMN04488104_101327"/>
<evidence type="ECO:0000259" key="1">
    <source>
        <dbReference type="SMART" id="SM00986"/>
    </source>
</evidence>
<dbReference type="SMART" id="SM00986">
    <property type="entry name" value="UDG"/>
    <property type="match status" value="1"/>
</dbReference>
<dbReference type="Gene3D" id="3.40.470.10">
    <property type="entry name" value="Uracil-DNA glycosylase-like domain"/>
    <property type="match status" value="1"/>
</dbReference>
<feature type="domain" description="Uracil-DNA glycosylase-like" evidence="1">
    <location>
        <begin position="31"/>
        <end position="188"/>
    </location>
</feature>
<dbReference type="InterPro" id="IPR005122">
    <property type="entry name" value="Uracil-DNA_glycosylase-like"/>
</dbReference>
<dbReference type="SMART" id="SM00987">
    <property type="entry name" value="UreE_C"/>
    <property type="match status" value="1"/>
</dbReference>
<reference evidence="3" key="1">
    <citation type="submission" date="2016-10" db="EMBL/GenBank/DDBJ databases">
        <authorList>
            <person name="Varghese N."/>
            <person name="Submissions S."/>
        </authorList>
    </citation>
    <scope>NUCLEOTIDE SEQUENCE [LARGE SCALE GENOMIC DNA]</scope>
    <source>
        <strain evidence="3">DSM 23095</strain>
    </source>
</reference>
<dbReference type="InterPro" id="IPR047124">
    <property type="entry name" value="HI_0220.2"/>
</dbReference>